<dbReference type="GO" id="GO:0097175">
    <property type="term" value="P:1,6-anhydro-N-acetyl-beta-muramic acid catabolic process"/>
    <property type="evidence" value="ECO:0007669"/>
    <property type="project" value="UniProtKB-UniRule"/>
</dbReference>
<dbReference type="PANTHER" id="PTHR10088:SF4">
    <property type="entry name" value="GLUCOKINASE REGULATORY PROTEIN"/>
    <property type="match status" value="1"/>
</dbReference>
<dbReference type="GO" id="GO:0046348">
    <property type="term" value="P:amino sugar catabolic process"/>
    <property type="evidence" value="ECO:0007669"/>
    <property type="project" value="InterPro"/>
</dbReference>
<dbReference type="SUPFAM" id="SSF53697">
    <property type="entry name" value="SIS domain"/>
    <property type="match status" value="1"/>
</dbReference>
<reference evidence="6 7" key="1">
    <citation type="submission" date="2020-02" db="EMBL/GenBank/DDBJ databases">
        <title>Genome sequence of strain CCNWXJ40-4.</title>
        <authorList>
            <person name="Gao J."/>
            <person name="Sun J."/>
        </authorList>
    </citation>
    <scope>NUCLEOTIDE SEQUENCE [LARGE SCALE GENOMIC DNA]</scope>
    <source>
        <strain evidence="6 7">CCNWXJ 40-4</strain>
    </source>
</reference>
<keyword evidence="4" id="KW-1133">Transmembrane helix</keyword>
<comment type="subunit">
    <text evidence="3">Homodimer.</text>
</comment>
<comment type="miscellaneous">
    <text evidence="3">A lyase-type mechanism (elimination/hydration) is suggested for the cleavage of the lactyl ether bond of MurNAc 6-phosphate, with the formation of an alpha,beta-unsaturated aldehyde intermediate with (E)-stereochemistry, followed by the syn addition of water to give product.</text>
</comment>
<dbReference type="InterPro" id="IPR001347">
    <property type="entry name" value="SIS_dom"/>
</dbReference>
<evidence type="ECO:0000256" key="2">
    <source>
        <dbReference type="ARBA" id="ARBA00023277"/>
    </source>
</evidence>
<dbReference type="Gene3D" id="1.10.8.1080">
    <property type="match status" value="1"/>
</dbReference>
<comment type="function">
    <text evidence="3">Specifically catalyzes the cleavage of the D-lactyl ether substituent of MurNAc 6-phosphate, producing GlcNAc 6-phosphate and D-lactate. Together with AnmK, is also required for the utilization of anhydro-N-acetylmuramic acid (anhMurNAc) either imported from the medium or derived from its own cell wall murein, and thus plays a role in cell wall recycling.</text>
</comment>
<dbReference type="PROSITE" id="PS51464">
    <property type="entry name" value="SIS"/>
    <property type="match status" value="1"/>
</dbReference>
<comment type="pathway">
    <text evidence="3">Cell wall biogenesis; peptidoglycan recycling.</text>
</comment>
<dbReference type="EC" id="4.2.1.126" evidence="3"/>
<gene>
    <name evidence="3" type="primary">murQ</name>
    <name evidence="6" type="ORF">G6N73_11725</name>
</gene>
<evidence type="ECO:0000313" key="7">
    <source>
        <dbReference type="Proteomes" id="UP001642900"/>
    </source>
</evidence>
<evidence type="ECO:0000313" key="6">
    <source>
        <dbReference type="EMBL" id="NGO51843.1"/>
    </source>
</evidence>
<evidence type="ECO:0000259" key="5">
    <source>
        <dbReference type="PROSITE" id="PS51464"/>
    </source>
</evidence>
<dbReference type="NCBIfam" id="NF003915">
    <property type="entry name" value="PRK05441.1"/>
    <property type="match status" value="1"/>
</dbReference>
<dbReference type="UniPathway" id="UPA00343"/>
<keyword evidence="2 3" id="KW-0119">Carbohydrate metabolism</keyword>
<name>A0A6G4WCB5_9HYPH</name>
<dbReference type="Pfam" id="PF22645">
    <property type="entry name" value="GKRP_SIS_N"/>
    <property type="match status" value="1"/>
</dbReference>
<comment type="caution">
    <text evidence="6">The sequence shown here is derived from an EMBL/GenBank/DDBJ whole genome shotgun (WGS) entry which is preliminary data.</text>
</comment>
<feature type="transmembrane region" description="Helical" evidence="4">
    <location>
        <begin position="198"/>
        <end position="220"/>
    </location>
</feature>
<proteinExistence type="inferred from homology"/>
<comment type="pathway">
    <text evidence="3">Amino-sugar metabolism; 1,6-anhydro-N-acetylmuramate degradation.</text>
</comment>
<dbReference type="UniPathway" id="UPA00342"/>
<dbReference type="Proteomes" id="UP001642900">
    <property type="component" value="Unassembled WGS sequence"/>
</dbReference>
<accession>A0A6G4WCB5</accession>
<dbReference type="GO" id="GO:0016835">
    <property type="term" value="F:carbon-oxygen lyase activity"/>
    <property type="evidence" value="ECO:0007669"/>
    <property type="project" value="UniProtKB-UniRule"/>
</dbReference>
<comment type="similarity">
    <text evidence="3">Belongs to the GCKR-like family. MurNAc-6-P etherase subfamily.</text>
</comment>
<feature type="active site" description="Proton donor" evidence="3">
    <location>
        <position position="78"/>
    </location>
</feature>
<dbReference type="Gene3D" id="3.40.50.10490">
    <property type="entry name" value="Glucose-6-phosphate isomerase like protein, domain 1"/>
    <property type="match status" value="1"/>
</dbReference>
<dbReference type="HAMAP" id="MF_00068">
    <property type="entry name" value="MurQ"/>
    <property type="match status" value="1"/>
</dbReference>
<organism evidence="6 7">
    <name type="scientific">Allomesorhizobium camelthorni</name>
    <dbReference type="NCBI Taxonomy" id="475069"/>
    <lineage>
        <taxon>Bacteria</taxon>
        <taxon>Pseudomonadati</taxon>
        <taxon>Pseudomonadota</taxon>
        <taxon>Alphaproteobacteria</taxon>
        <taxon>Hyphomicrobiales</taxon>
        <taxon>Phyllobacteriaceae</taxon>
        <taxon>Allomesorhizobium</taxon>
    </lineage>
</organism>
<keyword evidence="4" id="KW-0812">Transmembrane</keyword>
<feature type="active site" evidence="3">
    <location>
        <position position="109"/>
    </location>
</feature>
<sequence length="295" mass="30546">MATEQISPRYLNLDSWSTAEIVAAMYEGQLSAAAAVRGALDDITAAVDDAVPALQRGGRIVYAGAGTSGRIAVQDGTELPPTFGWPADRIVYAMAGGLGALVESVEGAEDDEEAGAAAMADARIGPDDVVVGIAASGTTPFTIGALRAATIAGAVTIALANNAGAPLFVVARHRILVESGTEVIAGSTRMKAGTAQKIVLNLFSSAVMVQLGRVYLGLMVHMRASNTKLRQRAEGMIRQIVGCDAEDAARLVEQAEGDVKTAVLLGFGLDPDEAAAVLERHEGNLRHAVDELRRG</sequence>
<evidence type="ECO:0000256" key="3">
    <source>
        <dbReference type="HAMAP-Rule" id="MF_00068"/>
    </source>
</evidence>
<dbReference type="PANTHER" id="PTHR10088">
    <property type="entry name" value="GLUCOKINASE REGULATORY PROTEIN"/>
    <property type="match status" value="1"/>
</dbReference>
<dbReference type="GO" id="GO:0016803">
    <property type="term" value="F:ether hydrolase activity"/>
    <property type="evidence" value="ECO:0007669"/>
    <property type="project" value="TreeGrafter"/>
</dbReference>
<dbReference type="RefSeq" id="WP_165027746.1">
    <property type="nucleotide sequence ID" value="NZ_JAAKZF010000012.1"/>
</dbReference>
<evidence type="ECO:0000256" key="1">
    <source>
        <dbReference type="ARBA" id="ARBA00023239"/>
    </source>
</evidence>
<dbReference type="InterPro" id="IPR005488">
    <property type="entry name" value="Etherase_MurQ"/>
</dbReference>
<dbReference type="GO" id="GO:0009254">
    <property type="term" value="P:peptidoglycan turnover"/>
    <property type="evidence" value="ECO:0007669"/>
    <property type="project" value="UniProtKB-UniRule"/>
</dbReference>
<evidence type="ECO:0000256" key="4">
    <source>
        <dbReference type="SAM" id="Phobius"/>
    </source>
</evidence>
<dbReference type="GO" id="GO:0097367">
    <property type="term" value="F:carbohydrate derivative binding"/>
    <property type="evidence" value="ECO:0007669"/>
    <property type="project" value="InterPro"/>
</dbReference>
<comment type="pathway">
    <text evidence="3">Amino-sugar metabolism; N-acetylmuramate degradation.</text>
</comment>
<dbReference type="CDD" id="cd05007">
    <property type="entry name" value="SIS_Etherase"/>
    <property type="match status" value="1"/>
</dbReference>
<dbReference type="UniPathway" id="UPA00544"/>
<keyword evidence="4" id="KW-0472">Membrane</keyword>
<comment type="catalytic activity">
    <reaction evidence="3">
        <text>N-acetyl-D-muramate 6-phosphate + H2O = N-acetyl-D-glucosamine 6-phosphate + (R)-lactate</text>
        <dbReference type="Rhea" id="RHEA:26410"/>
        <dbReference type="ChEBI" id="CHEBI:15377"/>
        <dbReference type="ChEBI" id="CHEBI:16004"/>
        <dbReference type="ChEBI" id="CHEBI:57513"/>
        <dbReference type="ChEBI" id="CHEBI:58722"/>
        <dbReference type="EC" id="4.2.1.126"/>
    </reaction>
</comment>
<dbReference type="InterPro" id="IPR046348">
    <property type="entry name" value="SIS_dom_sf"/>
</dbReference>
<keyword evidence="1 3" id="KW-0456">Lyase</keyword>
<keyword evidence="7" id="KW-1185">Reference proteome</keyword>
<dbReference type="InterPro" id="IPR040190">
    <property type="entry name" value="MURQ/GCKR"/>
</dbReference>
<dbReference type="NCBIfam" id="NF009222">
    <property type="entry name" value="PRK12570.1"/>
    <property type="match status" value="1"/>
</dbReference>
<dbReference type="EMBL" id="JAAKZF010000012">
    <property type="protein sequence ID" value="NGO51843.1"/>
    <property type="molecule type" value="Genomic_DNA"/>
</dbReference>
<feature type="domain" description="SIS" evidence="5">
    <location>
        <begin position="50"/>
        <end position="213"/>
    </location>
</feature>
<dbReference type="AlphaFoldDB" id="A0A6G4WCB5"/>
<dbReference type="GO" id="GO:0097173">
    <property type="term" value="P:N-acetylmuramic acid catabolic process"/>
    <property type="evidence" value="ECO:0007669"/>
    <property type="project" value="UniProtKB-UniPathway"/>
</dbReference>
<protein>
    <recommendedName>
        <fullName evidence="3">N-acetylmuramic acid 6-phosphate etherase</fullName>
        <shortName evidence="3">MurNAc-6-P etherase</shortName>
        <ecNumber evidence="3">4.2.1.126</ecNumber>
    </recommendedName>
    <alternativeName>
        <fullName evidence="3">N-acetylmuramic acid 6-phosphate hydrolase</fullName>
    </alternativeName>
    <alternativeName>
        <fullName evidence="3">N-acetylmuramic acid 6-phosphate lyase</fullName>
    </alternativeName>
</protein>